<dbReference type="PROSITE" id="PS50092">
    <property type="entry name" value="TSP1"/>
    <property type="match status" value="2"/>
</dbReference>
<name>A0A0M3IND8_ASCLU</name>
<keyword evidence="2" id="KW-1015">Disulfide bond</keyword>
<dbReference type="PANTHER" id="PTHR22906:SF21">
    <property type="entry name" value="SEMA DOMAIN-CONTAINING PROTEIN"/>
    <property type="match status" value="1"/>
</dbReference>
<sequence length="202" mass="21958">MANGQGGTHGVDVLEIVDRMVIRFAIECARILFHLIGDRIVSVIHLINAYVHRISPVWEQQLMAVGANGQNGRIARITVLMDTNPGRAPANGGAPCFGSDFELLPCGDPSLCLKSVNGGWAEWSSWTDCSAPCGFAFQSRHRLCNKPKPVARGEPCYGLAYMTSICRTDFCKGSVDGQWSSWSEWTSCVANCGIGSKTRCNM</sequence>
<keyword evidence="3" id="KW-1185">Reference proteome</keyword>
<dbReference type="SMART" id="SM00209">
    <property type="entry name" value="TSP1"/>
    <property type="match status" value="1"/>
</dbReference>
<evidence type="ECO:0000256" key="2">
    <source>
        <dbReference type="ARBA" id="ARBA00023157"/>
    </source>
</evidence>
<dbReference type="WBParaSite" id="ALUE_0002026601-mRNA-1">
    <property type="protein sequence ID" value="ALUE_0002026601-mRNA-1"/>
    <property type="gene ID" value="ALUE_0002026601"/>
</dbReference>
<reference evidence="4" key="1">
    <citation type="submission" date="2017-02" db="UniProtKB">
        <authorList>
            <consortium name="WormBaseParasite"/>
        </authorList>
    </citation>
    <scope>IDENTIFICATION</scope>
</reference>
<organism evidence="3 4">
    <name type="scientific">Ascaris lumbricoides</name>
    <name type="common">Giant roundworm</name>
    <dbReference type="NCBI Taxonomy" id="6252"/>
    <lineage>
        <taxon>Eukaryota</taxon>
        <taxon>Metazoa</taxon>
        <taxon>Ecdysozoa</taxon>
        <taxon>Nematoda</taxon>
        <taxon>Chromadorea</taxon>
        <taxon>Rhabditida</taxon>
        <taxon>Spirurina</taxon>
        <taxon>Ascaridomorpha</taxon>
        <taxon>Ascaridoidea</taxon>
        <taxon>Ascarididae</taxon>
        <taxon>Ascaris</taxon>
    </lineage>
</organism>
<dbReference type="InterPro" id="IPR000884">
    <property type="entry name" value="TSP1_rpt"/>
</dbReference>
<protein>
    <submittedName>
        <fullName evidence="4">Hemicentin-1</fullName>
    </submittedName>
</protein>
<dbReference type="InterPro" id="IPR036383">
    <property type="entry name" value="TSP1_rpt_sf"/>
</dbReference>
<dbReference type="PANTHER" id="PTHR22906">
    <property type="entry name" value="PROPERDIN"/>
    <property type="match status" value="1"/>
</dbReference>
<dbReference type="SUPFAM" id="SSF82895">
    <property type="entry name" value="TSP-1 type 1 repeat"/>
    <property type="match status" value="2"/>
</dbReference>
<dbReference type="Gene3D" id="2.20.100.10">
    <property type="entry name" value="Thrombospondin type-1 (TSP1) repeat"/>
    <property type="match status" value="1"/>
</dbReference>
<dbReference type="Pfam" id="PF00090">
    <property type="entry name" value="TSP_1"/>
    <property type="match status" value="2"/>
</dbReference>
<proteinExistence type="predicted"/>
<evidence type="ECO:0000313" key="3">
    <source>
        <dbReference type="Proteomes" id="UP000036681"/>
    </source>
</evidence>
<dbReference type="AlphaFoldDB" id="A0A0M3IND8"/>
<evidence type="ECO:0000256" key="1">
    <source>
        <dbReference type="ARBA" id="ARBA00022737"/>
    </source>
</evidence>
<keyword evidence="1" id="KW-0677">Repeat</keyword>
<dbReference type="Proteomes" id="UP000036681">
    <property type="component" value="Unplaced"/>
</dbReference>
<dbReference type="InterPro" id="IPR052065">
    <property type="entry name" value="Compl_asym_regulator"/>
</dbReference>
<dbReference type="FunFam" id="2.20.100.10:FF:000001">
    <property type="entry name" value="semaphorin-5A isoform X1"/>
    <property type="match status" value="1"/>
</dbReference>
<accession>A0A0M3IND8</accession>
<evidence type="ECO:0000313" key="4">
    <source>
        <dbReference type="WBParaSite" id="ALUE_0002026601-mRNA-1"/>
    </source>
</evidence>